<evidence type="ECO:0000313" key="3">
    <source>
        <dbReference type="Proteomes" id="UP000230390"/>
    </source>
</evidence>
<proteinExistence type="predicted"/>
<evidence type="ECO:0008006" key="4">
    <source>
        <dbReference type="Google" id="ProtNLM"/>
    </source>
</evidence>
<evidence type="ECO:0000256" key="1">
    <source>
        <dbReference type="ARBA" id="ARBA00022649"/>
    </source>
</evidence>
<keyword evidence="3" id="KW-1185">Reference proteome</keyword>
<comment type="caution">
    <text evidence="2">The sequence shown here is derived from an EMBL/GenBank/DDBJ whole genome shotgun (WGS) entry which is preliminary data.</text>
</comment>
<evidence type="ECO:0000313" key="2">
    <source>
        <dbReference type="EMBL" id="PIL46610.1"/>
    </source>
</evidence>
<dbReference type="RefSeq" id="WP_099786411.1">
    <property type="nucleotide sequence ID" value="NZ_JBHLYV010000100.1"/>
</dbReference>
<dbReference type="Pfam" id="PF05016">
    <property type="entry name" value="ParE_toxin"/>
    <property type="match status" value="1"/>
</dbReference>
<sequence length="108" mass="12645">MIRQVIILNVAKADFREIRTHVKSHFGDAVWNEVNQELKATIDSIALNAEAGKEAEELKELGQGNFRTSLVRQTRIVYEYDDKEVLVHMFIHTKRDFRAQLMRRLFSV</sequence>
<keyword evidence="1" id="KW-1277">Toxin-antitoxin system</keyword>
<reference evidence="2 3" key="1">
    <citation type="submission" date="2017-10" db="EMBL/GenBank/DDBJ databases">
        <title>Massilia psychrophilum sp. nov., a novel purple-pigmented bacterium isolated from Tianshan glacier, Xinjiang Municipality, China.</title>
        <authorList>
            <person name="Wang H."/>
        </authorList>
    </citation>
    <scope>NUCLEOTIDE SEQUENCE [LARGE SCALE GENOMIC DNA]</scope>
    <source>
        <strain evidence="2 3">JCM 30074</strain>
    </source>
</reference>
<dbReference type="EMBL" id="PDOC01000001">
    <property type="protein sequence ID" value="PIL46610.1"/>
    <property type="molecule type" value="Genomic_DNA"/>
</dbReference>
<name>A0A2G8TKM7_9BURK</name>
<organism evidence="2 3">
    <name type="scientific">Massilia eurypsychrophila</name>
    <dbReference type="NCBI Taxonomy" id="1485217"/>
    <lineage>
        <taxon>Bacteria</taxon>
        <taxon>Pseudomonadati</taxon>
        <taxon>Pseudomonadota</taxon>
        <taxon>Betaproteobacteria</taxon>
        <taxon>Burkholderiales</taxon>
        <taxon>Oxalobacteraceae</taxon>
        <taxon>Telluria group</taxon>
        <taxon>Massilia</taxon>
    </lineage>
</organism>
<dbReference type="InterPro" id="IPR035093">
    <property type="entry name" value="RelE/ParE_toxin_dom_sf"/>
</dbReference>
<dbReference type="Proteomes" id="UP000230390">
    <property type="component" value="Unassembled WGS sequence"/>
</dbReference>
<gene>
    <name evidence="2" type="ORF">CR105_00140</name>
</gene>
<accession>A0A2G8TKM7</accession>
<dbReference type="InterPro" id="IPR007712">
    <property type="entry name" value="RelE/ParE_toxin"/>
</dbReference>
<dbReference type="AlphaFoldDB" id="A0A2G8TKM7"/>
<protein>
    <recommendedName>
        <fullName evidence="4">Plasmid stabilization protein</fullName>
    </recommendedName>
</protein>
<dbReference type="Gene3D" id="3.30.2310.20">
    <property type="entry name" value="RelE-like"/>
    <property type="match status" value="1"/>
</dbReference>
<dbReference type="OrthoDB" id="8906450at2"/>